<dbReference type="OrthoDB" id="3039677at2759"/>
<comment type="caution">
    <text evidence="2">The sequence shown here is derived from an EMBL/GenBank/DDBJ whole genome shotgun (WGS) entry which is preliminary data.</text>
</comment>
<evidence type="ECO:0000256" key="1">
    <source>
        <dbReference type="SAM" id="SignalP"/>
    </source>
</evidence>
<organism evidence="2 3">
    <name type="scientific">Gymnopilus dilepis</name>
    <dbReference type="NCBI Taxonomy" id="231916"/>
    <lineage>
        <taxon>Eukaryota</taxon>
        <taxon>Fungi</taxon>
        <taxon>Dikarya</taxon>
        <taxon>Basidiomycota</taxon>
        <taxon>Agaricomycotina</taxon>
        <taxon>Agaricomycetes</taxon>
        <taxon>Agaricomycetidae</taxon>
        <taxon>Agaricales</taxon>
        <taxon>Agaricineae</taxon>
        <taxon>Hymenogastraceae</taxon>
        <taxon>Gymnopilus</taxon>
    </lineage>
</organism>
<evidence type="ECO:0000313" key="2">
    <source>
        <dbReference type="EMBL" id="PPQ82950.1"/>
    </source>
</evidence>
<evidence type="ECO:0000313" key="3">
    <source>
        <dbReference type="Proteomes" id="UP000284706"/>
    </source>
</evidence>
<evidence type="ECO:0008006" key="4">
    <source>
        <dbReference type="Google" id="ProtNLM"/>
    </source>
</evidence>
<name>A0A409WWN9_9AGAR</name>
<reference evidence="2 3" key="1">
    <citation type="journal article" date="2018" name="Evol. Lett.">
        <title>Horizontal gene cluster transfer increased hallucinogenic mushroom diversity.</title>
        <authorList>
            <person name="Reynolds H.T."/>
            <person name="Vijayakumar V."/>
            <person name="Gluck-Thaler E."/>
            <person name="Korotkin H.B."/>
            <person name="Matheny P.B."/>
            <person name="Slot J.C."/>
        </authorList>
    </citation>
    <scope>NUCLEOTIDE SEQUENCE [LARGE SCALE GENOMIC DNA]</scope>
    <source>
        <strain evidence="2 3">SRW20</strain>
    </source>
</reference>
<keyword evidence="1" id="KW-0732">Signal</keyword>
<dbReference type="PANTHER" id="PTHR46579:SF1">
    <property type="entry name" value="F5_8 TYPE C DOMAIN-CONTAINING PROTEIN"/>
    <property type="match status" value="1"/>
</dbReference>
<dbReference type="PANTHER" id="PTHR46579">
    <property type="entry name" value="F5/8 TYPE C DOMAIN-CONTAINING PROTEIN-RELATED"/>
    <property type="match status" value="1"/>
</dbReference>
<accession>A0A409WWN9</accession>
<proteinExistence type="predicted"/>
<feature type="chain" id="PRO_5018975629" description="DUF4218 domain-containing protein" evidence="1">
    <location>
        <begin position="23"/>
        <end position="574"/>
    </location>
</feature>
<sequence length="574" mass="64144">RHILCALILVVCDLIATRKVIASGQHNHEHFCNLCHCTRSVHGYKNTDFHNWERRTHTLTGPELQMNGLPVQHRLIGIPSFHKLASGGQNCFAFHILIWCVVVDPMHNLFLGLLKEHFTGLLGIDLPKEEKSAILAISFGPFPSNMSQKDKDGVEKLRGWLERPYTSIFPPDQEKAINKLMRPQRSLQPEVNRTGADTATQHATLGDPAWMTSIPSHLGSPSHGKLKADQWRIAGTVHLPLSLIRLWGSTAQDSGRSVRCRQILNATMSLVSAIIVATSQTITAENAEVYLTYMLDYLNNVKSLFPEYSFCPNHHMALHIYEFLLSFGPVHSWWTYPFERMIGIIQRMPNNGRIGELEETIAHAYTRAANLRTLPSRIGCPQVIENSRSILEHLIASQARNSLSTDIQALSDQFKGPTAQLKCLQSSVFTPELRSAFVRAGIPIETRAQSLSHLTINGLTYATSSKHAGNSCALVLFPGSQQVVPCQIAYIIQYEVEETTKLYLGVRHHKPASIICDPYLQYTALRAKIWDSGLDNLEVTEMSSIQSHFACLPLCVEGKDLVVVISLSRVILID</sequence>
<feature type="signal peptide" evidence="1">
    <location>
        <begin position="1"/>
        <end position="22"/>
    </location>
</feature>
<dbReference type="InParanoid" id="A0A409WWN9"/>
<dbReference type="AlphaFoldDB" id="A0A409WWN9"/>
<feature type="non-terminal residue" evidence="2">
    <location>
        <position position="1"/>
    </location>
</feature>
<protein>
    <recommendedName>
        <fullName evidence="4">DUF4218 domain-containing protein</fullName>
    </recommendedName>
</protein>
<keyword evidence="3" id="KW-1185">Reference proteome</keyword>
<dbReference type="EMBL" id="NHYE01004680">
    <property type="protein sequence ID" value="PPQ82950.1"/>
    <property type="molecule type" value="Genomic_DNA"/>
</dbReference>
<gene>
    <name evidence="2" type="ORF">CVT26_005423</name>
</gene>
<dbReference type="Proteomes" id="UP000284706">
    <property type="component" value="Unassembled WGS sequence"/>
</dbReference>